<dbReference type="GO" id="GO:0005829">
    <property type="term" value="C:cytosol"/>
    <property type="evidence" value="ECO:0007669"/>
    <property type="project" value="TreeGrafter"/>
</dbReference>
<dbReference type="PANTHER" id="PTHR10000:SF8">
    <property type="entry name" value="HAD SUPERFAMILY HYDROLASE-LIKE, TYPE 3"/>
    <property type="match status" value="1"/>
</dbReference>
<dbReference type="AlphaFoldDB" id="A0A8J3J2Q4"/>
<dbReference type="SUPFAM" id="SSF56784">
    <property type="entry name" value="HAD-like"/>
    <property type="match status" value="1"/>
</dbReference>
<protein>
    <submittedName>
        <fullName evidence="1">Haloacid dehalogenase</fullName>
    </submittedName>
</protein>
<comment type="caution">
    <text evidence="1">The sequence shown here is derived from an EMBL/GenBank/DDBJ whole genome shotgun (WGS) entry which is preliminary data.</text>
</comment>
<organism evidence="1 2">
    <name type="scientific">Actinocatenispora rupis</name>
    <dbReference type="NCBI Taxonomy" id="519421"/>
    <lineage>
        <taxon>Bacteria</taxon>
        <taxon>Bacillati</taxon>
        <taxon>Actinomycetota</taxon>
        <taxon>Actinomycetes</taxon>
        <taxon>Micromonosporales</taxon>
        <taxon>Micromonosporaceae</taxon>
        <taxon>Actinocatenispora</taxon>
    </lineage>
</organism>
<accession>A0A8J3J2Q4</accession>
<reference evidence="1" key="1">
    <citation type="submission" date="2021-01" db="EMBL/GenBank/DDBJ databases">
        <title>Whole genome shotgun sequence of Actinocatenispora rupis NBRC 107355.</title>
        <authorList>
            <person name="Komaki H."/>
            <person name="Tamura T."/>
        </authorList>
    </citation>
    <scope>NUCLEOTIDE SEQUENCE</scope>
    <source>
        <strain evidence="1">NBRC 107355</strain>
    </source>
</reference>
<proteinExistence type="predicted"/>
<dbReference type="InterPro" id="IPR023214">
    <property type="entry name" value="HAD_sf"/>
</dbReference>
<dbReference type="EMBL" id="BOMB01000023">
    <property type="protein sequence ID" value="GID13103.1"/>
    <property type="molecule type" value="Genomic_DNA"/>
</dbReference>
<dbReference type="Gene3D" id="3.40.50.1000">
    <property type="entry name" value="HAD superfamily/HAD-like"/>
    <property type="match status" value="1"/>
</dbReference>
<dbReference type="InterPro" id="IPR036412">
    <property type="entry name" value="HAD-like_sf"/>
</dbReference>
<dbReference type="GO" id="GO:0016791">
    <property type="term" value="F:phosphatase activity"/>
    <property type="evidence" value="ECO:0007669"/>
    <property type="project" value="TreeGrafter"/>
</dbReference>
<keyword evidence="2" id="KW-1185">Reference proteome</keyword>
<dbReference type="GO" id="GO:0000287">
    <property type="term" value="F:magnesium ion binding"/>
    <property type="evidence" value="ECO:0007669"/>
    <property type="project" value="TreeGrafter"/>
</dbReference>
<dbReference type="Proteomes" id="UP000612808">
    <property type="component" value="Unassembled WGS sequence"/>
</dbReference>
<gene>
    <name evidence="1" type="ORF">Aru02nite_39920</name>
</gene>
<sequence>MSAGLPGLVVLDLDGTVTPYSNSTDQPSERVRRAIAGVRAAGVPVTVATGRAVWGALRGVHALGLADGAPLDIVCSNGSVVYDVERAETTHRVLIDPGPAIRAVLAVNPAAGLAVEDGTDGYLYNGAFELNFESSFVGPADVPTLMSTPTPRLVCRIPGDEGYVSWHDGRRVEAAALAESAGLAGLGYSVEIGFSGWIDVAAGGVSKATGAAMVAADLGVDPADVVAVGDGNNDLPLFAWAGRAVAMGQAADRIRAAADEVTGTVEEDGVAQLLERWL</sequence>
<dbReference type="RefSeq" id="WP_203659805.1">
    <property type="nucleotide sequence ID" value="NZ_BAAAZM010000007.1"/>
</dbReference>
<dbReference type="Pfam" id="PF08282">
    <property type="entry name" value="Hydrolase_3"/>
    <property type="match status" value="2"/>
</dbReference>
<dbReference type="PANTHER" id="PTHR10000">
    <property type="entry name" value="PHOSPHOSERINE PHOSPHATASE"/>
    <property type="match status" value="1"/>
</dbReference>
<evidence type="ECO:0000313" key="2">
    <source>
        <dbReference type="Proteomes" id="UP000612808"/>
    </source>
</evidence>
<name>A0A8J3J2Q4_9ACTN</name>
<dbReference type="Gene3D" id="3.30.1240.10">
    <property type="match status" value="1"/>
</dbReference>
<evidence type="ECO:0000313" key="1">
    <source>
        <dbReference type="EMBL" id="GID13103.1"/>
    </source>
</evidence>